<evidence type="ECO:0000259" key="5">
    <source>
        <dbReference type="Pfam" id="PF08386"/>
    </source>
</evidence>
<dbReference type="Pfam" id="PF08386">
    <property type="entry name" value="Abhydrolase_4"/>
    <property type="match status" value="1"/>
</dbReference>
<gene>
    <name evidence="6" type="ORF">CSOJ01_03838</name>
</gene>
<dbReference type="GO" id="GO:0016787">
    <property type="term" value="F:hydrolase activity"/>
    <property type="evidence" value="ECO:0007669"/>
    <property type="project" value="UniProtKB-KW"/>
</dbReference>
<feature type="domain" description="Peptidase S33 tripeptidyl aminopeptidase-like C-terminal" evidence="5">
    <location>
        <begin position="468"/>
        <end position="552"/>
    </location>
</feature>
<dbReference type="Gene3D" id="3.40.50.1820">
    <property type="entry name" value="alpha/beta hydrolase"/>
    <property type="match status" value="1"/>
</dbReference>
<dbReference type="InterPro" id="IPR013595">
    <property type="entry name" value="Pept_S33_TAP-like_C"/>
</dbReference>
<sequence length="589" mass="62918">MHSSFLLAGSLTALTQAASVPLAARGSNPTTFSWVDTKPTKDLQYHECAGDFQCARLEVPLDWSDPSKNATAAIAIVKLPATVPNDDPTFGGSILINPGGPGGSGTQWVHSVGPALQRVLGGERNYEIIGFDPRGVNVSTPHADCYDGNEIARAVDAAREAGFPRAEDALGYHYQHAVGVSRVCEKDGQDGVFAYINTASVARDMVEIIDRIDELQWKQSGKEKPADAAVARLQYLGVSYGSYLGNVFASMFPERIGRLMIDAIIDPDDYAQGNFKSQINDAEAILDYFYDVCFEAGDGCSLRKSADACAKDIKGRVNKFLDSIHDNPIPVVLGGRMIFLTPIQIDKLLFSMLYNPLTNFGLLAEGLDALMTGDQARLLALLSAIGLGGDNNTTPADIPAYTWSEDSTKGVVCGDVVDGVGSRNISYFETAVDFLNEQMPTGGGSFAAIWGIPCAGRTVRPPYKFTGPFGSPAPNPDDPKAPAAPLLITSSRLDPITPLRNAIKVQKQHAESAVVIQEATGHGFLSGPSPCIANIIREYFHTGKLPENGTVCPAACLPTIPASKNNCTSFLQSRSDAGFVELPVPGRTW</sequence>
<reference evidence="6 7" key="1">
    <citation type="journal article" date="2020" name="Phytopathology">
        <title>Genome Sequence Resources of Colletotrichum truncatum, C. plurivorum, C. musicola, and C. sojae: Four Species Pathogenic to Soybean (Glycine max).</title>
        <authorList>
            <person name="Rogerio F."/>
            <person name="Boufleur T.R."/>
            <person name="Ciampi-Guillardi M."/>
            <person name="Sukno S.A."/>
            <person name="Thon M.R."/>
            <person name="Massola Junior N.S."/>
            <person name="Baroncelli R."/>
        </authorList>
    </citation>
    <scope>NUCLEOTIDE SEQUENCE [LARGE SCALE GENOMIC DNA]</scope>
    <source>
        <strain evidence="6 7">LFN0009</strain>
    </source>
</reference>
<dbReference type="InterPro" id="IPR029058">
    <property type="entry name" value="AB_hydrolase_fold"/>
</dbReference>
<dbReference type="Proteomes" id="UP000652219">
    <property type="component" value="Unassembled WGS sequence"/>
</dbReference>
<evidence type="ECO:0000256" key="3">
    <source>
        <dbReference type="SAM" id="SignalP"/>
    </source>
</evidence>
<feature type="chain" id="PRO_5034362259" description="AB hydrolase-1 domain-containing protein" evidence="3">
    <location>
        <begin position="18"/>
        <end position="589"/>
    </location>
</feature>
<accession>A0A8H6JKJ1</accession>
<comment type="caution">
    <text evidence="6">The sequence shown here is derived from an EMBL/GenBank/DDBJ whole genome shotgun (WGS) entry which is preliminary data.</text>
</comment>
<keyword evidence="3" id="KW-0732">Signal</keyword>
<dbReference type="EMBL" id="WIGN01000040">
    <property type="protein sequence ID" value="KAF6814827.1"/>
    <property type="molecule type" value="Genomic_DNA"/>
</dbReference>
<feature type="signal peptide" evidence="3">
    <location>
        <begin position="1"/>
        <end position="17"/>
    </location>
</feature>
<evidence type="ECO:0000256" key="1">
    <source>
        <dbReference type="ARBA" id="ARBA00010088"/>
    </source>
</evidence>
<evidence type="ECO:0008006" key="8">
    <source>
        <dbReference type="Google" id="ProtNLM"/>
    </source>
</evidence>
<comment type="similarity">
    <text evidence="1">Belongs to the peptidase S33 family.</text>
</comment>
<protein>
    <recommendedName>
        <fullName evidence="8">AB hydrolase-1 domain-containing protein</fullName>
    </recommendedName>
</protein>
<dbReference type="Pfam" id="PF00561">
    <property type="entry name" value="Abhydrolase_1"/>
    <property type="match status" value="1"/>
</dbReference>
<dbReference type="PANTHER" id="PTHR43248:SF25">
    <property type="entry name" value="AB HYDROLASE-1 DOMAIN-CONTAINING PROTEIN-RELATED"/>
    <property type="match status" value="1"/>
</dbReference>
<keyword evidence="7" id="KW-1185">Reference proteome</keyword>
<evidence type="ECO:0000256" key="2">
    <source>
        <dbReference type="ARBA" id="ARBA00022801"/>
    </source>
</evidence>
<feature type="domain" description="AB hydrolase-1" evidence="4">
    <location>
        <begin position="94"/>
        <end position="181"/>
    </location>
</feature>
<keyword evidence="2" id="KW-0378">Hydrolase</keyword>
<proteinExistence type="inferred from homology"/>
<dbReference type="PANTHER" id="PTHR43248">
    <property type="entry name" value="2-SUCCINYL-6-HYDROXY-2,4-CYCLOHEXADIENE-1-CARBOXYLATE SYNTHASE"/>
    <property type="match status" value="1"/>
</dbReference>
<evidence type="ECO:0000313" key="6">
    <source>
        <dbReference type="EMBL" id="KAF6814827.1"/>
    </source>
</evidence>
<dbReference type="InterPro" id="IPR000073">
    <property type="entry name" value="AB_hydrolase_1"/>
</dbReference>
<dbReference type="AlphaFoldDB" id="A0A8H6JKJ1"/>
<dbReference type="SUPFAM" id="SSF53474">
    <property type="entry name" value="alpha/beta-Hydrolases"/>
    <property type="match status" value="1"/>
</dbReference>
<dbReference type="InterPro" id="IPR051601">
    <property type="entry name" value="Serine_prot/Carboxylest_S33"/>
</dbReference>
<name>A0A8H6JKJ1_9PEZI</name>
<evidence type="ECO:0000259" key="4">
    <source>
        <dbReference type="Pfam" id="PF00561"/>
    </source>
</evidence>
<organism evidence="6 7">
    <name type="scientific">Colletotrichum sojae</name>
    <dbReference type="NCBI Taxonomy" id="2175907"/>
    <lineage>
        <taxon>Eukaryota</taxon>
        <taxon>Fungi</taxon>
        <taxon>Dikarya</taxon>
        <taxon>Ascomycota</taxon>
        <taxon>Pezizomycotina</taxon>
        <taxon>Sordariomycetes</taxon>
        <taxon>Hypocreomycetidae</taxon>
        <taxon>Glomerellales</taxon>
        <taxon>Glomerellaceae</taxon>
        <taxon>Colletotrichum</taxon>
        <taxon>Colletotrichum orchidearum species complex</taxon>
    </lineage>
</organism>
<evidence type="ECO:0000313" key="7">
    <source>
        <dbReference type="Proteomes" id="UP000652219"/>
    </source>
</evidence>